<evidence type="ECO:0000256" key="1">
    <source>
        <dbReference type="SAM" id="SignalP"/>
    </source>
</evidence>
<evidence type="ECO:0008006" key="4">
    <source>
        <dbReference type="Google" id="ProtNLM"/>
    </source>
</evidence>
<name>A0A2N5TP48_9BASI</name>
<reference evidence="2 3" key="1">
    <citation type="submission" date="2017-11" db="EMBL/GenBank/DDBJ databases">
        <title>De novo assembly and phasing of dikaryotic genomes from two isolates of Puccinia coronata f. sp. avenae, the causal agent of oat crown rust.</title>
        <authorList>
            <person name="Miller M.E."/>
            <person name="Zhang Y."/>
            <person name="Omidvar V."/>
            <person name="Sperschneider J."/>
            <person name="Schwessinger B."/>
            <person name="Raley C."/>
            <person name="Palmer J.M."/>
            <person name="Garnica D."/>
            <person name="Upadhyaya N."/>
            <person name="Rathjen J."/>
            <person name="Taylor J.M."/>
            <person name="Park R.F."/>
            <person name="Dodds P.N."/>
            <person name="Hirsch C.D."/>
            <person name="Kianian S.F."/>
            <person name="Figueroa M."/>
        </authorList>
    </citation>
    <scope>NUCLEOTIDE SEQUENCE [LARGE SCALE GENOMIC DNA]</scope>
    <source>
        <strain evidence="2">12SD80</strain>
    </source>
</reference>
<sequence length="145" mass="15657">MALFNLKSSTFVAIFLFILLSSTNSVASVALERRDNPQSVSCDSSCTSLVYHDCNAAFYNLPFEGEHKMLRGNGVISDSSDYGTCRVKVNCKDTTSVSAGRLLNKDGQTPGFTMLANTCTSQGQPGTTWVDANCYIQTVLVPAYS</sequence>
<comment type="caution">
    <text evidence="2">The sequence shown here is derived from an EMBL/GenBank/DDBJ whole genome shotgun (WGS) entry which is preliminary data.</text>
</comment>
<evidence type="ECO:0000313" key="2">
    <source>
        <dbReference type="EMBL" id="PLW27198.1"/>
    </source>
</evidence>
<accession>A0A2N5TP48</accession>
<dbReference type="EMBL" id="PGCI01000420">
    <property type="protein sequence ID" value="PLW27198.1"/>
    <property type="molecule type" value="Genomic_DNA"/>
</dbReference>
<proteinExistence type="predicted"/>
<gene>
    <name evidence="2" type="ORF">PCASD_25526</name>
</gene>
<keyword evidence="1" id="KW-0732">Signal</keyword>
<organism evidence="2 3">
    <name type="scientific">Puccinia coronata f. sp. avenae</name>
    <dbReference type="NCBI Taxonomy" id="200324"/>
    <lineage>
        <taxon>Eukaryota</taxon>
        <taxon>Fungi</taxon>
        <taxon>Dikarya</taxon>
        <taxon>Basidiomycota</taxon>
        <taxon>Pucciniomycotina</taxon>
        <taxon>Pucciniomycetes</taxon>
        <taxon>Pucciniales</taxon>
        <taxon>Pucciniaceae</taxon>
        <taxon>Puccinia</taxon>
    </lineage>
</organism>
<feature type="signal peptide" evidence="1">
    <location>
        <begin position="1"/>
        <end position="25"/>
    </location>
</feature>
<evidence type="ECO:0000313" key="3">
    <source>
        <dbReference type="Proteomes" id="UP000235392"/>
    </source>
</evidence>
<dbReference type="Proteomes" id="UP000235392">
    <property type="component" value="Unassembled WGS sequence"/>
</dbReference>
<protein>
    <recommendedName>
        <fullName evidence="4">Cyanovirin-N domain-containing protein</fullName>
    </recommendedName>
</protein>
<feature type="chain" id="PRO_5014989084" description="Cyanovirin-N domain-containing protein" evidence="1">
    <location>
        <begin position="26"/>
        <end position="145"/>
    </location>
</feature>
<dbReference type="AlphaFoldDB" id="A0A2N5TP48"/>